<dbReference type="RefSeq" id="WP_052467226.1">
    <property type="nucleotide sequence ID" value="NZ_AP014680.1"/>
</dbReference>
<reference evidence="4 5" key="1">
    <citation type="submission" date="2014-11" db="EMBL/GenBank/DDBJ databases">
        <title>Complete genome sequence and analysis of Lactobacillus hokkaidonensis LOOC260T.</title>
        <authorList>
            <person name="Tanizawa Y."/>
            <person name="Tohno M."/>
            <person name="Kaminuma E."/>
            <person name="Nakamura Y."/>
            <person name="Arita M."/>
        </authorList>
    </citation>
    <scope>NUCLEOTIDE SEQUENCE [LARGE SCALE GENOMIC DNA]</scope>
    <source>
        <strain evidence="4 5">LOOC260</strain>
    </source>
</reference>
<dbReference type="AlphaFoldDB" id="A0A0A1GWB9"/>
<evidence type="ECO:0000313" key="5">
    <source>
        <dbReference type="Proteomes" id="UP000031620"/>
    </source>
</evidence>
<protein>
    <recommendedName>
        <fullName evidence="3">Zinc-ribbon domain-containing protein</fullName>
    </recommendedName>
</protein>
<accession>A0A0A1GWB9</accession>
<feature type="transmembrane region" description="Helical" evidence="2">
    <location>
        <begin position="42"/>
        <end position="62"/>
    </location>
</feature>
<evidence type="ECO:0000313" key="4">
    <source>
        <dbReference type="EMBL" id="BAP84641.1"/>
    </source>
</evidence>
<keyword evidence="2" id="KW-0472">Membrane</keyword>
<feature type="compositionally biased region" description="Basic and acidic residues" evidence="1">
    <location>
        <begin position="92"/>
        <end position="110"/>
    </location>
</feature>
<dbReference type="STRING" id="1291742.LOOC260_100620"/>
<dbReference type="Pfam" id="PF13240">
    <property type="entry name" value="Zn_Ribbon_1"/>
    <property type="match status" value="1"/>
</dbReference>
<evidence type="ECO:0000259" key="3">
    <source>
        <dbReference type="Pfam" id="PF13240"/>
    </source>
</evidence>
<sequence length="284" mass="30406">MVKCPNCGKENDASAKFCENCGHELTAAGLSRSQLKQSKRRYWPWITAGIIVVLAIGIFIFMRTPNGNSNAGVADSSSSSSTSSQSLNSANKESESERSTASSDSKKSVDLTETQQGEVESQMLNWADDRAKVGNMAVSDFYFDHGAAGSGDWYANTPDGEVQVQDEQNPGKNGFKIHAVGGLVFYTAKDGTTGIDDNLRGATVDGYSLNMNFNKPVSKYLFGDNGVVYELKSGNGTELSQNTGFGEYSDDGTESGGNIDPDGTFIISNDQAAKTELQKVLAQY</sequence>
<evidence type="ECO:0000256" key="2">
    <source>
        <dbReference type="SAM" id="Phobius"/>
    </source>
</evidence>
<gene>
    <name evidence="4" type="ORF">LOOC260_100620</name>
</gene>
<dbReference type="EMBL" id="AP014680">
    <property type="protein sequence ID" value="BAP84641.1"/>
    <property type="molecule type" value="Genomic_DNA"/>
</dbReference>
<dbReference type="InterPro" id="IPR026870">
    <property type="entry name" value="Zinc_ribbon_dom"/>
</dbReference>
<keyword evidence="2" id="KW-0812">Transmembrane</keyword>
<evidence type="ECO:0000256" key="1">
    <source>
        <dbReference type="SAM" id="MobiDB-lite"/>
    </source>
</evidence>
<feature type="domain" description="Zinc-ribbon" evidence="3">
    <location>
        <begin position="3"/>
        <end position="25"/>
    </location>
</feature>
<dbReference type="HOGENOM" id="CLU_085331_0_0_9"/>
<dbReference type="Proteomes" id="UP000031620">
    <property type="component" value="Chromosome"/>
</dbReference>
<keyword evidence="2" id="KW-1133">Transmembrane helix</keyword>
<dbReference type="KEGG" id="lho:LOOC260_100620"/>
<name>A0A0A1GWB9_9LACO</name>
<feature type="region of interest" description="Disordered" evidence="1">
    <location>
        <begin position="70"/>
        <end position="122"/>
    </location>
</feature>
<feature type="compositionally biased region" description="Low complexity" evidence="1">
    <location>
        <begin position="70"/>
        <end position="91"/>
    </location>
</feature>
<organism evidence="4 5">
    <name type="scientific">Paucilactobacillus hokkaidonensis JCM 18461</name>
    <dbReference type="NCBI Taxonomy" id="1291742"/>
    <lineage>
        <taxon>Bacteria</taxon>
        <taxon>Bacillati</taxon>
        <taxon>Bacillota</taxon>
        <taxon>Bacilli</taxon>
        <taxon>Lactobacillales</taxon>
        <taxon>Lactobacillaceae</taxon>
        <taxon>Paucilactobacillus</taxon>
    </lineage>
</organism>
<proteinExistence type="predicted"/>
<feature type="compositionally biased region" description="Polar residues" evidence="1">
    <location>
        <begin position="111"/>
        <end position="122"/>
    </location>
</feature>